<keyword evidence="2" id="KW-1185">Reference proteome</keyword>
<comment type="caution">
    <text evidence="1">The sequence shown here is derived from an EMBL/GenBank/DDBJ whole genome shotgun (WGS) entry which is preliminary data.</text>
</comment>
<dbReference type="OrthoDB" id="8194935at2759"/>
<evidence type="ECO:0000313" key="2">
    <source>
        <dbReference type="Proteomes" id="UP000299102"/>
    </source>
</evidence>
<dbReference type="AlphaFoldDB" id="A0A4C1V9Z8"/>
<dbReference type="Proteomes" id="UP000299102">
    <property type="component" value="Unassembled WGS sequence"/>
</dbReference>
<dbReference type="STRING" id="151549.A0A4C1V9Z8"/>
<proteinExistence type="predicted"/>
<dbReference type="PANTHER" id="PTHR22955">
    <property type="entry name" value="RETROTRANSPOSON"/>
    <property type="match status" value="1"/>
</dbReference>
<dbReference type="PANTHER" id="PTHR22955:SF77">
    <property type="entry name" value="ASPARTIC PUTATIVE DOMAIN-CONTAINING PROTEIN-RELATED"/>
    <property type="match status" value="1"/>
</dbReference>
<organism evidence="1 2">
    <name type="scientific">Eumeta variegata</name>
    <name type="common">Bagworm moth</name>
    <name type="synonym">Eumeta japonica</name>
    <dbReference type="NCBI Taxonomy" id="151549"/>
    <lineage>
        <taxon>Eukaryota</taxon>
        <taxon>Metazoa</taxon>
        <taxon>Ecdysozoa</taxon>
        <taxon>Arthropoda</taxon>
        <taxon>Hexapoda</taxon>
        <taxon>Insecta</taxon>
        <taxon>Pterygota</taxon>
        <taxon>Neoptera</taxon>
        <taxon>Endopterygota</taxon>
        <taxon>Lepidoptera</taxon>
        <taxon>Glossata</taxon>
        <taxon>Ditrysia</taxon>
        <taxon>Tineoidea</taxon>
        <taxon>Psychidae</taxon>
        <taxon>Oiketicinae</taxon>
        <taxon>Eumeta</taxon>
    </lineage>
</organism>
<sequence>MRIIIDTYSSRCVINKVCAFTDRVVSLAWIHSTPSRWQTFVANRVTKIQVYIAPDNFYHISGKENPADFLSRGLTPSQLLSHPLWFPGPRFARSPPDEWSISQFYPSTITDLPESKTTILLISPLKRTLRYLSTHTRFTHLILA</sequence>
<gene>
    <name evidence="1" type="ORF">EVAR_28305_1</name>
</gene>
<protein>
    <submittedName>
        <fullName evidence="1">Uncharacterized protein</fullName>
    </submittedName>
</protein>
<name>A0A4C1V9Z8_EUMVA</name>
<dbReference type="EMBL" id="BGZK01000299">
    <property type="protein sequence ID" value="GBP35107.1"/>
    <property type="molecule type" value="Genomic_DNA"/>
</dbReference>
<accession>A0A4C1V9Z8</accession>
<reference evidence="1 2" key="1">
    <citation type="journal article" date="2019" name="Commun. Biol.">
        <title>The bagworm genome reveals a unique fibroin gene that provides high tensile strength.</title>
        <authorList>
            <person name="Kono N."/>
            <person name="Nakamura H."/>
            <person name="Ohtoshi R."/>
            <person name="Tomita M."/>
            <person name="Numata K."/>
            <person name="Arakawa K."/>
        </authorList>
    </citation>
    <scope>NUCLEOTIDE SEQUENCE [LARGE SCALE GENOMIC DNA]</scope>
</reference>
<evidence type="ECO:0000313" key="1">
    <source>
        <dbReference type="EMBL" id="GBP35107.1"/>
    </source>
</evidence>